<evidence type="ECO:0000313" key="2">
    <source>
        <dbReference type="EMBL" id="CAG9534422.1"/>
    </source>
</evidence>
<evidence type="ECO:0000256" key="1">
    <source>
        <dbReference type="SAM" id="MobiDB-lite"/>
    </source>
</evidence>
<feature type="region of interest" description="Disordered" evidence="1">
    <location>
        <begin position="76"/>
        <end position="104"/>
    </location>
</feature>
<proteinExistence type="predicted"/>
<reference evidence="2" key="1">
    <citation type="submission" date="2021-09" db="EMBL/GenBank/DDBJ databases">
        <authorList>
            <consortium name="Pathogen Informatics"/>
        </authorList>
    </citation>
    <scope>NUCLEOTIDE SEQUENCE</scope>
</reference>
<dbReference type="AlphaFoldDB" id="A0A8J2QA02"/>
<sequence>MNKNIIEIMKRSSNSQNFTLIAREIIWYEYNLTISKIYRRIIHAKFYLLNRSFVCRPFYDTLVNVGKRHDANELKDNKINFHDRRKRENLQPSETSEKSTYSES</sequence>
<dbReference type="Proteomes" id="UP000746747">
    <property type="component" value="Unassembled WGS sequence"/>
</dbReference>
<name>A0A8J2QA02_9BILA</name>
<dbReference type="EMBL" id="CAKAEH010001309">
    <property type="protein sequence ID" value="CAG9534422.1"/>
    <property type="molecule type" value="Genomic_DNA"/>
</dbReference>
<protein>
    <submittedName>
        <fullName evidence="2">Uncharacterized protein</fullName>
    </submittedName>
</protein>
<comment type="caution">
    <text evidence="2">The sequence shown here is derived from an EMBL/GenBank/DDBJ whole genome shotgun (WGS) entry which is preliminary data.</text>
</comment>
<keyword evidence="3" id="KW-1185">Reference proteome</keyword>
<accession>A0A8J2QA02</accession>
<evidence type="ECO:0000313" key="3">
    <source>
        <dbReference type="Proteomes" id="UP000746747"/>
    </source>
</evidence>
<feature type="compositionally biased region" description="Basic and acidic residues" evidence="1">
    <location>
        <begin position="76"/>
        <end position="89"/>
    </location>
</feature>
<dbReference type="OrthoDB" id="5851140at2759"/>
<gene>
    <name evidence="2" type="ORF">CJOHNSTONI_LOCUS4562</name>
</gene>
<organism evidence="2 3">
    <name type="scientific">Cercopithifilaria johnstoni</name>
    <dbReference type="NCBI Taxonomy" id="2874296"/>
    <lineage>
        <taxon>Eukaryota</taxon>
        <taxon>Metazoa</taxon>
        <taxon>Ecdysozoa</taxon>
        <taxon>Nematoda</taxon>
        <taxon>Chromadorea</taxon>
        <taxon>Rhabditida</taxon>
        <taxon>Spirurina</taxon>
        <taxon>Spiruromorpha</taxon>
        <taxon>Filarioidea</taxon>
        <taxon>Onchocercidae</taxon>
        <taxon>Cercopithifilaria</taxon>
    </lineage>
</organism>